<feature type="compositionally biased region" description="Polar residues" evidence="1">
    <location>
        <begin position="1"/>
        <end position="17"/>
    </location>
</feature>
<dbReference type="OrthoDB" id="2995174at2759"/>
<gene>
    <name evidence="2" type="ORF">LACBIDRAFT_294112</name>
</gene>
<evidence type="ECO:0000313" key="2">
    <source>
        <dbReference type="EMBL" id="EDR09022.1"/>
    </source>
</evidence>
<keyword evidence="3" id="KW-1185">Reference proteome</keyword>
<reference evidence="2 3" key="1">
    <citation type="journal article" date="2008" name="Nature">
        <title>The genome of Laccaria bicolor provides insights into mycorrhizal symbiosis.</title>
        <authorList>
            <person name="Martin F."/>
            <person name="Aerts A."/>
            <person name="Ahren D."/>
            <person name="Brun A."/>
            <person name="Danchin E.G.J."/>
            <person name="Duchaussoy F."/>
            <person name="Gibon J."/>
            <person name="Kohler A."/>
            <person name="Lindquist E."/>
            <person name="Pereda V."/>
            <person name="Salamov A."/>
            <person name="Shapiro H.J."/>
            <person name="Wuyts J."/>
            <person name="Blaudez D."/>
            <person name="Buee M."/>
            <person name="Brokstein P."/>
            <person name="Canbaeck B."/>
            <person name="Cohen D."/>
            <person name="Courty P.E."/>
            <person name="Coutinho P.M."/>
            <person name="Delaruelle C."/>
            <person name="Detter J.C."/>
            <person name="Deveau A."/>
            <person name="DiFazio S."/>
            <person name="Duplessis S."/>
            <person name="Fraissinet-Tachet L."/>
            <person name="Lucic E."/>
            <person name="Frey-Klett P."/>
            <person name="Fourrey C."/>
            <person name="Feussner I."/>
            <person name="Gay G."/>
            <person name="Grimwood J."/>
            <person name="Hoegger P.J."/>
            <person name="Jain P."/>
            <person name="Kilaru S."/>
            <person name="Labbe J."/>
            <person name="Lin Y.C."/>
            <person name="Legue V."/>
            <person name="Le Tacon F."/>
            <person name="Marmeisse R."/>
            <person name="Melayah D."/>
            <person name="Montanini B."/>
            <person name="Muratet M."/>
            <person name="Nehls U."/>
            <person name="Niculita-Hirzel H."/>
            <person name="Oudot-Le Secq M.P."/>
            <person name="Peter M."/>
            <person name="Quesneville H."/>
            <person name="Rajashekar B."/>
            <person name="Reich M."/>
            <person name="Rouhier N."/>
            <person name="Schmutz J."/>
            <person name="Yin T."/>
            <person name="Chalot M."/>
            <person name="Henrissat B."/>
            <person name="Kuees U."/>
            <person name="Lucas S."/>
            <person name="Van de Peer Y."/>
            <person name="Podila G.K."/>
            <person name="Polle A."/>
            <person name="Pukkila P.J."/>
            <person name="Richardson P.M."/>
            <person name="Rouze P."/>
            <person name="Sanders I.R."/>
            <person name="Stajich J.E."/>
            <person name="Tunlid A."/>
            <person name="Tuskan G."/>
            <person name="Grigoriev I.V."/>
        </authorList>
    </citation>
    <scope>NUCLEOTIDE SEQUENCE [LARGE SCALE GENOMIC DNA]</scope>
    <source>
        <strain evidence="3">S238N-H82 / ATCC MYA-4686</strain>
    </source>
</reference>
<dbReference type="GeneID" id="6076093"/>
<dbReference type="RefSeq" id="XP_001880335.1">
    <property type="nucleotide sequence ID" value="XM_001880300.1"/>
</dbReference>
<protein>
    <submittedName>
        <fullName evidence="2">Predicted protein</fullName>
    </submittedName>
</protein>
<organism evidence="3">
    <name type="scientific">Laccaria bicolor (strain S238N-H82 / ATCC MYA-4686)</name>
    <name type="common">Bicoloured deceiver</name>
    <name type="synonym">Laccaria laccata var. bicolor</name>
    <dbReference type="NCBI Taxonomy" id="486041"/>
    <lineage>
        <taxon>Eukaryota</taxon>
        <taxon>Fungi</taxon>
        <taxon>Dikarya</taxon>
        <taxon>Basidiomycota</taxon>
        <taxon>Agaricomycotina</taxon>
        <taxon>Agaricomycetes</taxon>
        <taxon>Agaricomycetidae</taxon>
        <taxon>Agaricales</taxon>
        <taxon>Agaricineae</taxon>
        <taxon>Hydnangiaceae</taxon>
        <taxon>Laccaria</taxon>
    </lineage>
</organism>
<dbReference type="HOGENOM" id="CLU_033651_1_0_1"/>
<dbReference type="EMBL" id="DS547100">
    <property type="protein sequence ID" value="EDR09022.1"/>
    <property type="molecule type" value="Genomic_DNA"/>
</dbReference>
<accession>B0D860</accession>
<proteinExistence type="predicted"/>
<evidence type="ECO:0000256" key="1">
    <source>
        <dbReference type="SAM" id="MobiDB-lite"/>
    </source>
</evidence>
<name>B0D860_LACBS</name>
<dbReference type="Proteomes" id="UP000001194">
    <property type="component" value="Unassembled WGS sequence"/>
</dbReference>
<dbReference type="KEGG" id="lbc:LACBIDRAFT_294112"/>
<feature type="region of interest" description="Disordered" evidence="1">
    <location>
        <begin position="1"/>
        <end position="25"/>
    </location>
</feature>
<sequence length="285" mass="30770">MSSVSANANVNHATSGPIQDALDGQAGDLMTGSDKGPRYLYYRLYTREGAIATSKPIYANDPFIGRTLPKLITPPHMARNVINHLCGIEGFSVDTVGSLFESLSSQTAIEESTRLSLKGHDGPGASEDDPMALVVGIWDVTNRSAAGGEHSKDLPDTDSHKPHYVHYHIYDKDGAIPSKTSFNPDDKSLGRIDTLSIAPPHTVASVKARIVKAEGVASAQKIQLFEDMMDDETYPGSGEHEPLAIVCGGVDETGIIAQSSQEPQRRSKVSFLKRLTTGWKKTREP</sequence>
<dbReference type="InParanoid" id="B0D860"/>
<evidence type="ECO:0000313" key="3">
    <source>
        <dbReference type="Proteomes" id="UP000001194"/>
    </source>
</evidence>
<dbReference type="AlphaFoldDB" id="B0D860"/>